<name>A0A5J5A6E7_9ASTE</name>
<gene>
    <name evidence="1" type="ORF">F0562_007275</name>
</gene>
<dbReference type="EMBL" id="CM018046">
    <property type="protein sequence ID" value="KAA8525422.1"/>
    <property type="molecule type" value="Genomic_DNA"/>
</dbReference>
<protein>
    <submittedName>
        <fullName evidence="1">Uncharacterized protein</fullName>
    </submittedName>
</protein>
<dbReference type="PANTHER" id="PTHR31170">
    <property type="entry name" value="BNAC04G53230D PROTEIN"/>
    <property type="match status" value="1"/>
</dbReference>
<organism evidence="1 2">
    <name type="scientific">Nyssa sinensis</name>
    <dbReference type="NCBI Taxonomy" id="561372"/>
    <lineage>
        <taxon>Eukaryota</taxon>
        <taxon>Viridiplantae</taxon>
        <taxon>Streptophyta</taxon>
        <taxon>Embryophyta</taxon>
        <taxon>Tracheophyta</taxon>
        <taxon>Spermatophyta</taxon>
        <taxon>Magnoliopsida</taxon>
        <taxon>eudicotyledons</taxon>
        <taxon>Gunneridae</taxon>
        <taxon>Pentapetalae</taxon>
        <taxon>asterids</taxon>
        <taxon>Cornales</taxon>
        <taxon>Nyssaceae</taxon>
        <taxon>Nyssa</taxon>
    </lineage>
</organism>
<proteinExistence type="predicted"/>
<dbReference type="PANTHER" id="PTHR31170:SF9">
    <property type="entry name" value="PROTEIN, PUTATIVE (DUF247)-RELATED"/>
    <property type="match status" value="1"/>
</dbReference>
<dbReference type="Pfam" id="PF03140">
    <property type="entry name" value="DUF247"/>
    <property type="match status" value="1"/>
</dbReference>
<dbReference type="AlphaFoldDB" id="A0A5J5A6E7"/>
<sequence>MQDSAASAEIVTKSSALIDIENPYNALVSHIAGMLEGVESTPLKEHCIYRVPMEVQKIDKEAYTPRIVPIGPFQHGNERLQSMEAPKLIYFKKLIERGNMRLEDYVGLIKQHEEKIHNCYAETIGLNSDKFVTMILVDAGFIIELLLRSYFGDLREQNEPLLSKPWVIIDIEHDLILLENQLPFFVLEGFFNLTSAPVPNNFPSLLQLTLDFFENYNNQKRVPNFRERHFTDLIRTLHFPASRRLSPRVEEFNFLHNAIELYEAGVKFKVGSSKCLLDIQFSKGVLEIPCFQLYDTTVPLIRNLMALELCHYPQDFYIIGYFILVDYLINTPKDINLLVQNRILVNGLGDSDAAATLFNKLCAHITFSDQLKNILSVGGAVTELRSDVVVIWMRWREWLCNYGGKMVVSWYSGGSDHIGNDNGSGGGSTATEETLVIEVASTMDGFRVADPLKF</sequence>
<reference evidence="1 2" key="1">
    <citation type="submission" date="2019-09" db="EMBL/GenBank/DDBJ databases">
        <title>A chromosome-level genome assembly of the Chinese tupelo Nyssa sinensis.</title>
        <authorList>
            <person name="Yang X."/>
            <person name="Kang M."/>
            <person name="Yang Y."/>
            <person name="Xiong H."/>
            <person name="Wang M."/>
            <person name="Zhang Z."/>
            <person name="Wang Z."/>
            <person name="Wu H."/>
            <person name="Ma T."/>
            <person name="Liu J."/>
            <person name="Xi Z."/>
        </authorList>
    </citation>
    <scope>NUCLEOTIDE SEQUENCE [LARGE SCALE GENOMIC DNA]</scope>
    <source>
        <strain evidence="1">J267</strain>
        <tissue evidence="1">Leaf</tissue>
    </source>
</reference>
<evidence type="ECO:0000313" key="1">
    <source>
        <dbReference type="EMBL" id="KAA8525422.1"/>
    </source>
</evidence>
<evidence type="ECO:0000313" key="2">
    <source>
        <dbReference type="Proteomes" id="UP000325577"/>
    </source>
</evidence>
<dbReference type="Proteomes" id="UP000325577">
    <property type="component" value="Linkage Group LG3"/>
</dbReference>
<dbReference type="OrthoDB" id="672127at2759"/>
<keyword evidence="2" id="KW-1185">Reference proteome</keyword>
<accession>A0A5J5A6E7</accession>
<dbReference type="InterPro" id="IPR004158">
    <property type="entry name" value="DUF247_pln"/>
</dbReference>